<name>A0ABR1YIB8_9PEZI</name>
<feature type="chain" id="PRO_5045987468" evidence="1">
    <location>
        <begin position="20"/>
        <end position="158"/>
    </location>
</feature>
<proteinExistence type="predicted"/>
<keyword evidence="1" id="KW-0732">Signal</keyword>
<evidence type="ECO:0000313" key="2">
    <source>
        <dbReference type="EMBL" id="KAK8229412.1"/>
    </source>
</evidence>
<keyword evidence="3" id="KW-1185">Reference proteome</keyword>
<dbReference type="EMBL" id="JBBWRZ010000009">
    <property type="protein sequence ID" value="KAK8229412.1"/>
    <property type="molecule type" value="Genomic_DNA"/>
</dbReference>
<evidence type="ECO:0000313" key="3">
    <source>
        <dbReference type="Proteomes" id="UP001492380"/>
    </source>
</evidence>
<organism evidence="2 3">
    <name type="scientific">Phyllosticta capitalensis</name>
    <dbReference type="NCBI Taxonomy" id="121624"/>
    <lineage>
        <taxon>Eukaryota</taxon>
        <taxon>Fungi</taxon>
        <taxon>Dikarya</taxon>
        <taxon>Ascomycota</taxon>
        <taxon>Pezizomycotina</taxon>
        <taxon>Dothideomycetes</taxon>
        <taxon>Dothideomycetes incertae sedis</taxon>
        <taxon>Botryosphaeriales</taxon>
        <taxon>Phyllostictaceae</taxon>
        <taxon>Phyllosticta</taxon>
    </lineage>
</organism>
<feature type="signal peptide" evidence="1">
    <location>
        <begin position="1"/>
        <end position="19"/>
    </location>
</feature>
<evidence type="ECO:0000256" key="1">
    <source>
        <dbReference type="SAM" id="SignalP"/>
    </source>
</evidence>
<accession>A0ABR1YIB8</accession>
<dbReference type="Proteomes" id="UP001492380">
    <property type="component" value="Unassembled WGS sequence"/>
</dbReference>
<reference evidence="2 3" key="1">
    <citation type="submission" date="2024-04" db="EMBL/GenBank/DDBJ databases">
        <title>Phyllosticta paracitricarpa is synonymous to the EU quarantine fungus P. citricarpa based on phylogenomic analyses.</title>
        <authorList>
            <consortium name="Lawrence Berkeley National Laboratory"/>
            <person name="Van Ingen-Buijs V.A."/>
            <person name="Van Westerhoven A.C."/>
            <person name="Haridas S."/>
            <person name="Skiadas P."/>
            <person name="Martin F."/>
            <person name="Groenewald J.Z."/>
            <person name="Crous P.W."/>
            <person name="Seidl M.F."/>
        </authorList>
    </citation>
    <scope>NUCLEOTIDE SEQUENCE [LARGE SCALE GENOMIC DNA]</scope>
    <source>
        <strain evidence="2 3">CBS 123374</strain>
    </source>
</reference>
<sequence length="158" mass="16614">MRSLLPLALPLLLTPFAVASPAPLAVADPALLPPAGNTCPCYPDNADDTYKGYLGAFRAVGFPYRIGCPAQAAQISEARIEDTVRRALGAPPVGPPPNVGTCGGLNLPYYQGTVYIGNVQIFVAWDDPGKIAYYCSVSSPQEDCVATFATPLCDRPAK</sequence>
<gene>
    <name evidence="2" type="ORF">HDK90DRAFT_357029</name>
</gene>
<comment type="caution">
    <text evidence="2">The sequence shown here is derived from an EMBL/GenBank/DDBJ whole genome shotgun (WGS) entry which is preliminary data.</text>
</comment>
<protein>
    <submittedName>
        <fullName evidence="2">Uncharacterized protein</fullName>
    </submittedName>
</protein>